<dbReference type="EMBL" id="BARW01040676">
    <property type="protein sequence ID" value="GAJ19665.1"/>
    <property type="molecule type" value="Genomic_DNA"/>
</dbReference>
<gene>
    <name evidence="1" type="ORF">S12H4_61333</name>
</gene>
<accession>X1W065</accession>
<comment type="caution">
    <text evidence="1">The sequence shown here is derived from an EMBL/GenBank/DDBJ whole genome shotgun (WGS) entry which is preliminary data.</text>
</comment>
<organism evidence="1">
    <name type="scientific">marine sediment metagenome</name>
    <dbReference type="NCBI Taxonomy" id="412755"/>
    <lineage>
        <taxon>unclassified sequences</taxon>
        <taxon>metagenomes</taxon>
        <taxon>ecological metagenomes</taxon>
    </lineage>
</organism>
<protein>
    <submittedName>
        <fullName evidence="1">Uncharacterized protein</fullName>
    </submittedName>
</protein>
<reference evidence="1" key="1">
    <citation type="journal article" date="2014" name="Front. Microbiol.">
        <title>High frequency of phylogenetically diverse reductive dehalogenase-homologous genes in deep subseafloor sedimentary metagenomes.</title>
        <authorList>
            <person name="Kawai M."/>
            <person name="Futagami T."/>
            <person name="Toyoda A."/>
            <person name="Takaki Y."/>
            <person name="Nishi S."/>
            <person name="Hori S."/>
            <person name="Arai W."/>
            <person name="Tsubouchi T."/>
            <person name="Morono Y."/>
            <person name="Uchiyama I."/>
            <person name="Ito T."/>
            <person name="Fujiyama A."/>
            <person name="Inagaki F."/>
            <person name="Takami H."/>
        </authorList>
    </citation>
    <scope>NUCLEOTIDE SEQUENCE</scope>
    <source>
        <strain evidence="1">Expedition CK06-06</strain>
    </source>
</reference>
<feature type="non-terminal residue" evidence="1">
    <location>
        <position position="1"/>
    </location>
</feature>
<sequence length="29" mass="3437">KKKKKKNKNIKDDKLLKALNLIADELKEE</sequence>
<evidence type="ECO:0000313" key="1">
    <source>
        <dbReference type="EMBL" id="GAJ19665.1"/>
    </source>
</evidence>
<dbReference type="AlphaFoldDB" id="X1W065"/>
<proteinExistence type="predicted"/>
<name>X1W065_9ZZZZ</name>